<evidence type="ECO:0000313" key="6">
    <source>
        <dbReference type="Proteomes" id="UP000255326"/>
    </source>
</evidence>
<reference evidence="5 6" key="1">
    <citation type="submission" date="2018-07" db="EMBL/GenBank/DDBJ databases">
        <title>Genomic Encyclopedia of Type Strains, Phase IV (KMG-IV): sequencing the most valuable type-strain genomes for metagenomic binning, comparative biology and taxonomic classification.</title>
        <authorList>
            <person name="Goeker M."/>
        </authorList>
    </citation>
    <scope>NUCLEOTIDE SEQUENCE [LARGE SCALE GENOMIC DNA]</scope>
    <source>
        <strain evidence="5 6">DSM 25281</strain>
    </source>
</reference>
<feature type="domain" description="CS" evidence="4">
    <location>
        <begin position="54"/>
        <end position="159"/>
    </location>
</feature>
<evidence type="ECO:0000259" key="3">
    <source>
        <dbReference type="PROSITE" id="PS01031"/>
    </source>
</evidence>
<dbReference type="EMBL" id="QQAY01000004">
    <property type="protein sequence ID" value="RDI43035.1"/>
    <property type="molecule type" value="Genomic_DNA"/>
</dbReference>
<dbReference type="Pfam" id="PF00011">
    <property type="entry name" value="HSP20"/>
    <property type="match status" value="1"/>
</dbReference>
<dbReference type="CDD" id="cd06464">
    <property type="entry name" value="ACD_sHsps-like"/>
    <property type="match status" value="1"/>
</dbReference>
<dbReference type="SUPFAM" id="SSF49764">
    <property type="entry name" value="HSP20-like chaperones"/>
    <property type="match status" value="1"/>
</dbReference>
<dbReference type="InterPro" id="IPR031107">
    <property type="entry name" value="Small_HSP"/>
</dbReference>
<gene>
    <name evidence="5" type="ORF">DFR59_10485</name>
</gene>
<organism evidence="5 6">
    <name type="scientific">Falsibacillus pallidus</name>
    <dbReference type="NCBI Taxonomy" id="493781"/>
    <lineage>
        <taxon>Bacteria</taxon>
        <taxon>Bacillati</taxon>
        <taxon>Bacillota</taxon>
        <taxon>Bacilli</taxon>
        <taxon>Bacillales</taxon>
        <taxon>Bacillaceae</taxon>
        <taxon>Falsibacillus</taxon>
    </lineage>
</organism>
<comment type="similarity">
    <text evidence="1 2">Belongs to the small heat shock protein (HSP20) family.</text>
</comment>
<dbReference type="Proteomes" id="UP000255326">
    <property type="component" value="Unassembled WGS sequence"/>
</dbReference>
<name>A0A370GGW5_9BACI</name>
<dbReference type="InterPro" id="IPR002068">
    <property type="entry name" value="A-crystallin/Hsp20_dom"/>
</dbReference>
<protein>
    <submittedName>
        <fullName evidence="5">HSP20 family molecular chaperone IbpA</fullName>
    </submittedName>
</protein>
<dbReference type="RefSeq" id="WP_114745355.1">
    <property type="nucleotide sequence ID" value="NZ_QQAY01000004.1"/>
</dbReference>
<dbReference type="PROSITE" id="PS01031">
    <property type="entry name" value="SHSP"/>
    <property type="match status" value="1"/>
</dbReference>
<dbReference type="Gene3D" id="2.60.40.790">
    <property type="match status" value="1"/>
</dbReference>
<comment type="caution">
    <text evidence="5">The sequence shown here is derived from an EMBL/GenBank/DDBJ whole genome shotgun (WGS) entry which is preliminary data.</text>
</comment>
<keyword evidence="6" id="KW-1185">Reference proteome</keyword>
<evidence type="ECO:0000313" key="5">
    <source>
        <dbReference type="EMBL" id="RDI43035.1"/>
    </source>
</evidence>
<evidence type="ECO:0000256" key="1">
    <source>
        <dbReference type="PROSITE-ProRule" id="PRU00285"/>
    </source>
</evidence>
<dbReference type="PROSITE" id="PS51203">
    <property type="entry name" value="CS"/>
    <property type="match status" value="1"/>
</dbReference>
<evidence type="ECO:0000259" key="4">
    <source>
        <dbReference type="PROSITE" id="PS51203"/>
    </source>
</evidence>
<proteinExistence type="inferred from homology"/>
<dbReference type="AlphaFoldDB" id="A0A370GGW5"/>
<dbReference type="PANTHER" id="PTHR11527">
    <property type="entry name" value="HEAT-SHOCK PROTEIN 20 FAMILY MEMBER"/>
    <property type="match status" value="1"/>
</dbReference>
<dbReference type="InterPro" id="IPR008978">
    <property type="entry name" value="HSP20-like_chaperone"/>
</dbReference>
<sequence length="159" mass="17981">MPQKPNDGLPPKKTQSVHFGEVMDSMNELFREKPLKGILESIDDFFSAPFPSGHNSLNVEWAETDDSVIVTSKLPGIKKEQIFINIFPQYLTLAVQDSETLAKEDQNQGTFFKKHAMQRSSRTIQLPSIVNEKNAKATYEDGLLVIKIPKLKGKRLHID</sequence>
<dbReference type="OrthoDB" id="1806521at2"/>
<evidence type="ECO:0000256" key="2">
    <source>
        <dbReference type="RuleBase" id="RU003616"/>
    </source>
</evidence>
<dbReference type="InterPro" id="IPR007052">
    <property type="entry name" value="CS_dom"/>
</dbReference>
<accession>A0A370GGW5</accession>
<feature type="domain" description="SHSP" evidence="3">
    <location>
        <begin position="50"/>
        <end position="159"/>
    </location>
</feature>